<reference evidence="2" key="2">
    <citation type="submission" date="2022-01" db="EMBL/GenBank/DDBJ databases">
        <authorList>
            <person name="Yamashiro T."/>
            <person name="Shiraishi A."/>
            <person name="Satake H."/>
            <person name="Nakayama K."/>
        </authorList>
    </citation>
    <scope>NUCLEOTIDE SEQUENCE</scope>
</reference>
<name>A0ABQ5GP73_9ASTR</name>
<gene>
    <name evidence="2" type="ORF">Tco_1043477</name>
</gene>
<feature type="coiled-coil region" evidence="1">
    <location>
        <begin position="64"/>
        <end position="168"/>
    </location>
</feature>
<dbReference type="EMBL" id="BQNB010018652">
    <property type="protein sequence ID" value="GJT76752.1"/>
    <property type="molecule type" value="Genomic_DNA"/>
</dbReference>
<proteinExistence type="predicted"/>
<keyword evidence="1" id="KW-0175">Coiled coil</keyword>
<evidence type="ECO:0000313" key="2">
    <source>
        <dbReference type="EMBL" id="GJT76752.1"/>
    </source>
</evidence>
<comment type="caution">
    <text evidence="2">The sequence shown here is derived from an EMBL/GenBank/DDBJ whole genome shotgun (WGS) entry which is preliminary data.</text>
</comment>
<dbReference type="Proteomes" id="UP001151760">
    <property type="component" value="Unassembled WGS sequence"/>
</dbReference>
<accession>A0ABQ5GP73</accession>
<protein>
    <recommendedName>
        <fullName evidence="4">Integrase, catalytic region, zinc finger, CCHC-type, peptidase aspartic, catalytic</fullName>
    </recommendedName>
</protein>
<reference evidence="2" key="1">
    <citation type="journal article" date="2022" name="Int. J. Mol. Sci.">
        <title>Draft Genome of Tanacetum Coccineum: Genomic Comparison of Closely Related Tanacetum-Family Plants.</title>
        <authorList>
            <person name="Yamashiro T."/>
            <person name="Shiraishi A."/>
            <person name="Nakayama K."/>
            <person name="Satake H."/>
        </authorList>
    </citation>
    <scope>NUCLEOTIDE SEQUENCE</scope>
</reference>
<evidence type="ECO:0000313" key="3">
    <source>
        <dbReference type="Proteomes" id="UP001151760"/>
    </source>
</evidence>
<keyword evidence="3" id="KW-1185">Reference proteome</keyword>
<evidence type="ECO:0008006" key="4">
    <source>
        <dbReference type="Google" id="ProtNLM"/>
    </source>
</evidence>
<organism evidence="2 3">
    <name type="scientific">Tanacetum coccineum</name>
    <dbReference type="NCBI Taxonomy" id="301880"/>
    <lineage>
        <taxon>Eukaryota</taxon>
        <taxon>Viridiplantae</taxon>
        <taxon>Streptophyta</taxon>
        <taxon>Embryophyta</taxon>
        <taxon>Tracheophyta</taxon>
        <taxon>Spermatophyta</taxon>
        <taxon>Magnoliopsida</taxon>
        <taxon>eudicotyledons</taxon>
        <taxon>Gunneridae</taxon>
        <taxon>Pentapetalae</taxon>
        <taxon>asterids</taxon>
        <taxon>campanulids</taxon>
        <taxon>Asterales</taxon>
        <taxon>Asteraceae</taxon>
        <taxon>Asteroideae</taxon>
        <taxon>Anthemideae</taxon>
        <taxon>Anthemidinae</taxon>
        <taxon>Tanacetum</taxon>
    </lineage>
</organism>
<sequence>MLLAKQDKAGVTLTDEQNDFLFADATRMEEIEELNVNSGSVEYDNNVQASYALEQLALNAYKEAEKQQINADKVKQKNKILTQQLELYKEKVWVFEMTKGNNTTFFNEFNEANNKARRLENKIHNQFIRDQDIIRDLEQKRDTLQLHVVELKSQIVELQKTQTILKRKMSENEDKYQDIVLDFMEKVKENENVALKIAKVEVSDRTSKKPDFTSRNVVLKTKIVTDVNVKNALKAKDVLCVSCAKNVCIPCHDKCLANYKLNVHSKVRRALFTTHRTVKSKFEDTTPVISKTRFSVKTTQFKSLDTTTVVSKTKIDAFTPLSSKNKVSSAFKTIIVTLRDSSLSNYMKNKIITSRMWEKWYELQPNVGWSPIKMTSNVINMVQIVLWIVDRGYSKHMTGDRTLLKNFIEKFIGTVRFGNVILQQSQTMAIMYKATSLFFIYIMLKA</sequence>
<evidence type="ECO:0000256" key="1">
    <source>
        <dbReference type="SAM" id="Coils"/>
    </source>
</evidence>